<gene>
    <name evidence="1" type="primary">Dwil\GK19352</name>
    <name evidence="1" type="ORF">Dwil_GK19352</name>
</gene>
<keyword evidence="2" id="KW-1185">Reference proteome</keyword>
<evidence type="ECO:0000313" key="1">
    <source>
        <dbReference type="EMBL" id="EDW78039.1"/>
    </source>
</evidence>
<dbReference type="EMBL" id="CH963920">
    <property type="protein sequence ID" value="EDW78039.1"/>
    <property type="molecule type" value="Genomic_DNA"/>
</dbReference>
<name>B4N158_DROWI</name>
<dbReference type="PhylomeDB" id="B4N158"/>
<sequence length="163" mass="18680">MLNGRCSFEGLESISPKSDYSIRSSIPLNLENVEQLRDKWAKYIAGLEKTPIEIQLATNRAEQALHLANIQNAPVQRKSCRPITALYASPRTTKRMRRVLETHMPESQSFHGNPSQDKLYCHLCPQCGFVKDSTTPEQFGERMRQRLKRFLAKNPSLRKVVNP</sequence>
<dbReference type="HOGENOM" id="CLU_1580156_0_0_1"/>
<proteinExistence type="predicted"/>
<accession>B4N158</accession>
<dbReference type="Proteomes" id="UP000007798">
    <property type="component" value="Unassembled WGS sequence"/>
</dbReference>
<dbReference type="FunCoup" id="B4N158">
    <property type="interactions" value="1"/>
</dbReference>
<dbReference type="OMA" id="PRTTNRM"/>
<organism evidence="1 2">
    <name type="scientific">Drosophila willistoni</name>
    <name type="common">Fruit fly</name>
    <dbReference type="NCBI Taxonomy" id="7260"/>
    <lineage>
        <taxon>Eukaryota</taxon>
        <taxon>Metazoa</taxon>
        <taxon>Ecdysozoa</taxon>
        <taxon>Arthropoda</taxon>
        <taxon>Hexapoda</taxon>
        <taxon>Insecta</taxon>
        <taxon>Pterygota</taxon>
        <taxon>Neoptera</taxon>
        <taxon>Endopterygota</taxon>
        <taxon>Diptera</taxon>
        <taxon>Brachycera</taxon>
        <taxon>Muscomorpha</taxon>
        <taxon>Ephydroidea</taxon>
        <taxon>Drosophilidae</taxon>
        <taxon>Drosophila</taxon>
        <taxon>Sophophora</taxon>
    </lineage>
</organism>
<evidence type="ECO:0000313" key="2">
    <source>
        <dbReference type="Proteomes" id="UP000007798"/>
    </source>
</evidence>
<protein>
    <submittedName>
        <fullName evidence="1">Uncharacterized protein</fullName>
    </submittedName>
</protein>
<reference evidence="1 2" key="1">
    <citation type="journal article" date="2007" name="Nature">
        <title>Evolution of genes and genomes on the Drosophila phylogeny.</title>
        <authorList>
            <consortium name="Drosophila 12 Genomes Consortium"/>
            <person name="Clark A.G."/>
            <person name="Eisen M.B."/>
            <person name="Smith D.R."/>
            <person name="Bergman C.M."/>
            <person name="Oliver B."/>
            <person name="Markow T.A."/>
            <person name="Kaufman T.C."/>
            <person name="Kellis M."/>
            <person name="Gelbart W."/>
            <person name="Iyer V.N."/>
            <person name="Pollard D.A."/>
            <person name="Sackton T.B."/>
            <person name="Larracuente A.M."/>
            <person name="Singh N.D."/>
            <person name="Abad J.P."/>
            <person name="Abt D.N."/>
            <person name="Adryan B."/>
            <person name="Aguade M."/>
            <person name="Akashi H."/>
            <person name="Anderson W.W."/>
            <person name="Aquadro C.F."/>
            <person name="Ardell D.H."/>
            <person name="Arguello R."/>
            <person name="Artieri C.G."/>
            <person name="Barbash D.A."/>
            <person name="Barker D."/>
            <person name="Barsanti P."/>
            <person name="Batterham P."/>
            <person name="Batzoglou S."/>
            <person name="Begun D."/>
            <person name="Bhutkar A."/>
            <person name="Blanco E."/>
            <person name="Bosak S.A."/>
            <person name="Bradley R.K."/>
            <person name="Brand A.D."/>
            <person name="Brent M.R."/>
            <person name="Brooks A.N."/>
            <person name="Brown R.H."/>
            <person name="Butlin R.K."/>
            <person name="Caggese C."/>
            <person name="Calvi B.R."/>
            <person name="Bernardo de Carvalho A."/>
            <person name="Caspi A."/>
            <person name="Castrezana S."/>
            <person name="Celniker S.E."/>
            <person name="Chang J.L."/>
            <person name="Chapple C."/>
            <person name="Chatterji S."/>
            <person name="Chinwalla A."/>
            <person name="Civetta A."/>
            <person name="Clifton S.W."/>
            <person name="Comeron J.M."/>
            <person name="Costello J.C."/>
            <person name="Coyne J.A."/>
            <person name="Daub J."/>
            <person name="David R.G."/>
            <person name="Delcher A.L."/>
            <person name="Delehaunty K."/>
            <person name="Do C.B."/>
            <person name="Ebling H."/>
            <person name="Edwards K."/>
            <person name="Eickbush T."/>
            <person name="Evans J.D."/>
            <person name="Filipski A."/>
            <person name="Findeiss S."/>
            <person name="Freyhult E."/>
            <person name="Fulton L."/>
            <person name="Fulton R."/>
            <person name="Garcia A.C."/>
            <person name="Gardiner A."/>
            <person name="Garfield D.A."/>
            <person name="Garvin B.E."/>
            <person name="Gibson G."/>
            <person name="Gilbert D."/>
            <person name="Gnerre S."/>
            <person name="Godfrey J."/>
            <person name="Good R."/>
            <person name="Gotea V."/>
            <person name="Gravely B."/>
            <person name="Greenberg A.J."/>
            <person name="Griffiths-Jones S."/>
            <person name="Gross S."/>
            <person name="Guigo R."/>
            <person name="Gustafson E.A."/>
            <person name="Haerty W."/>
            <person name="Hahn M.W."/>
            <person name="Halligan D.L."/>
            <person name="Halpern A.L."/>
            <person name="Halter G.M."/>
            <person name="Han M.V."/>
            <person name="Heger A."/>
            <person name="Hillier L."/>
            <person name="Hinrichs A.S."/>
            <person name="Holmes I."/>
            <person name="Hoskins R.A."/>
            <person name="Hubisz M.J."/>
            <person name="Hultmark D."/>
            <person name="Huntley M.A."/>
            <person name="Jaffe D.B."/>
            <person name="Jagadeeshan S."/>
            <person name="Jeck W.R."/>
            <person name="Johnson J."/>
            <person name="Jones C.D."/>
            <person name="Jordan W.C."/>
            <person name="Karpen G.H."/>
            <person name="Kataoka E."/>
            <person name="Keightley P.D."/>
            <person name="Kheradpour P."/>
            <person name="Kirkness E.F."/>
            <person name="Koerich L.B."/>
            <person name="Kristiansen K."/>
            <person name="Kudrna D."/>
            <person name="Kulathinal R.J."/>
            <person name="Kumar S."/>
            <person name="Kwok R."/>
            <person name="Lander E."/>
            <person name="Langley C.H."/>
            <person name="Lapoint R."/>
            <person name="Lazzaro B.P."/>
            <person name="Lee S.J."/>
            <person name="Levesque L."/>
            <person name="Li R."/>
            <person name="Lin C.F."/>
            <person name="Lin M.F."/>
            <person name="Lindblad-Toh K."/>
            <person name="Llopart A."/>
            <person name="Long M."/>
            <person name="Low L."/>
            <person name="Lozovsky E."/>
            <person name="Lu J."/>
            <person name="Luo M."/>
            <person name="Machado C.A."/>
            <person name="Makalowski W."/>
            <person name="Marzo M."/>
            <person name="Matsuda M."/>
            <person name="Matzkin L."/>
            <person name="McAllister B."/>
            <person name="McBride C.S."/>
            <person name="McKernan B."/>
            <person name="McKernan K."/>
            <person name="Mendez-Lago M."/>
            <person name="Minx P."/>
            <person name="Mollenhauer M.U."/>
            <person name="Montooth K."/>
            <person name="Mount S.M."/>
            <person name="Mu X."/>
            <person name="Myers E."/>
            <person name="Negre B."/>
            <person name="Newfeld S."/>
            <person name="Nielsen R."/>
            <person name="Noor M.A."/>
            <person name="O'Grady P."/>
            <person name="Pachter L."/>
            <person name="Papaceit M."/>
            <person name="Parisi M.J."/>
            <person name="Parisi M."/>
            <person name="Parts L."/>
            <person name="Pedersen J.S."/>
            <person name="Pesole G."/>
            <person name="Phillippy A.M."/>
            <person name="Ponting C.P."/>
            <person name="Pop M."/>
            <person name="Porcelli D."/>
            <person name="Powell J.R."/>
            <person name="Prohaska S."/>
            <person name="Pruitt K."/>
            <person name="Puig M."/>
            <person name="Quesneville H."/>
            <person name="Ram K.R."/>
            <person name="Rand D."/>
            <person name="Rasmussen M.D."/>
            <person name="Reed L.K."/>
            <person name="Reenan R."/>
            <person name="Reily A."/>
            <person name="Remington K.A."/>
            <person name="Rieger T.T."/>
            <person name="Ritchie M.G."/>
            <person name="Robin C."/>
            <person name="Rogers Y.H."/>
            <person name="Rohde C."/>
            <person name="Rozas J."/>
            <person name="Rubenfield M.J."/>
            <person name="Ruiz A."/>
            <person name="Russo S."/>
            <person name="Salzberg S.L."/>
            <person name="Sanchez-Gracia A."/>
            <person name="Saranga D.J."/>
            <person name="Sato H."/>
            <person name="Schaeffer S.W."/>
            <person name="Schatz M.C."/>
            <person name="Schlenke T."/>
            <person name="Schwartz R."/>
            <person name="Segarra C."/>
            <person name="Singh R.S."/>
            <person name="Sirot L."/>
            <person name="Sirota M."/>
            <person name="Sisneros N.B."/>
            <person name="Smith C.D."/>
            <person name="Smith T.F."/>
            <person name="Spieth J."/>
            <person name="Stage D.E."/>
            <person name="Stark A."/>
            <person name="Stephan W."/>
            <person name="Strausberg R.L."/>
            <person name="Strempel S."/>
            <person name="Sturgill D."/>
            <person name="Sutton G."/>
            <person name="Sutton G.G."/>
            <person name="Tao W."/>
            <person name="Teichmann S."/>
            <person name="Tobari Y.N."/>
            <person name="Tomimura Y."/>
            <person name="Tsolas J.M."/>
            <person name="Valente V.L."/>
            <person name="Venter E."/>
            <person name="Venter J.C."/>
            <person name="Vicario S."/>
            <person name="Vieira F.G."/>
            <person name="Vilella A.J."/>
            <person name="Villasante A."/>
            <person name="Walenz B."/>
            <person name="Wang J."/>
            <person name="Wasserman M."/>
            <person name="Watts T."/>
            <person name="Wilson D."/>
            <person name="Wilson R.K."/>
            <person name="Wing R.A."/>
            <person name="Wolfner M.F."/>
            <person name="Wong A."/>
            <person name="Wong G.K."/>
            <person name="Wu C.I."/>
            <person name="Wu G."/>
            <person name="Yamamoto D."/>
            <person name="Yang H.P."/>
            <person name="Yang S.P."/>
            <person name="Yorke J.A."/>
            <person name="Yoshida K."/>
            <person name="Zdobnov E."/>
            <person name="Zhang P."/>
            <person name="Zhang Y."/>
            <person name="Zimin A.V."/>
            <person name="Baldwin J."/>
            <person name="Abdouelleil A."/>
            <person name="Abdulkadir J."/>
            <person name="Abebe A."/>
            <person name="Abera B."/>
            <person name="Abreu J."/>
            <person name="Acer S.C."/>
            <person name="Aftuck L."/>
            <person name="Alexander A."/>
            <person name="An P."/>
            <person name="Anderson E."/>
            <person name="Anderson S."/>
            <person name="Arachi H."/>
            <person name="Azer M."/>
            <person name="Bachantsang P."/>
            <person name="Barry A."/>
            <person name="Bayul T."/>
            <person name="Berlin A."/>
            <person name="Bessette D."/>
            <person name="Bloom T."/>
            <person name="Blye J."/>
            <person name="Boguslavskiy L."/>
            <person name="Bonnet C."/>
            <person name="Boukhgalter B."/>
            <person name="Bourzgui I."/>
            <person name="Brown A."/>
            <person name="Cahill P."/>
            <person name="Channer S."/>
            <person name="Cheshatsang Y."/>
            <person name="Chuda L."/>
            <person name="Citroen M."/>
            <person name="Collymore A."/>
            <person name="Cooke P."/>
            <person name="Costello M."/>
            <person name="D'Aco K."/>
            <person name="Daza R."/>
            <person name="De Haan G."/>
            <person name="DeGray S."/>
            <person name="DeMaso C."/>
            <person name="Dhargay N."/>
            <person name="Dooley K."/>
            <person name="Dooley E."/>
            <person name="Doricent M."/>
            <person name="Dorje P."/>
            <person name="Dorjee K."/>
            <person name="Dupes A."/>
            <person name="Elong R."/>
            <person name="Falk J."/>
            <person name="Farina A."/>
            <person name="Faro S."/>
            <person name="Ferguson D."/>
            <person name="Fisher S."/>
            <person name="Foley C.D."/>
            <person name="Franke A."/>
            <person name="Friedrich D."/>
            <person name="Gadbois L."/>
            <person name="Gearin G."/>
            <person name="Gearin C.R."/>
            <person name="Giannoukos G."/>
            <person name="Goode T."/>
            <person name="Graham J."/>
            <person name="Grandbois E."/>
            <person name="Grewal S."/>
            <person name="Gyaltsen K."/>
            <person name="Hafez N."/>
            <person name="Hagos B."/>
            <person name="Hall J."/>
            <person name="Henson C."/>
            <person name="Hollinger A."/>
            <person name="Honan T."/>
            <person name="Huard M.D."/>
            <person name="Hughes L."/>
            <person name="Hurhula B."/>
            <person name="Husby M.E."/>
            <person name="Kamat A."/>
            <person name="Kanga B."/>
            <person name="Kashin S."/>
            <person name="Khazanovich D."/>
            <person name="Kisner P."/>
            <person name="Lance K."/>
            <person name="Lara M."/>
            <person name="Lee W."/>
            <person name="Lennon N."/>
            <person name="Letendre F."/>
            <person name="LeVine R."/>
            <person name="Lipovsky A."/>
            <person name="Liu X."/>
            <person name="Liu J."/>
            <person name="Liu S."/>
            <person name="Lokyitsang T."/>
            <person name="Lokyitsang Y."/>
            <person name="Lubonja R."/>
            <person name="Lui A."/>
            <person name="MacDonald P."/>
            <person name="Magnisalis V."/>
            <person name="Maru K."/>
            <person name="Matthews C."/>
            <person name="McCusker W."/>
            <person name="McDonough S."/>
            <person name="Mehta T."/>
            <person name="Meldrim J."/>
            <person name="Meneus L."/>
            <person name="Mihai O."/>
            <person name="Mihalev A."/>
            <person name="Mihova T."/>
            <person name="Mittelman R."/>
            <person name="Mlenga V."/>
            <person name="Montmayeur A."/>
            <person name="Mulrain L."/>
            <person name="Navidi A."/>
            <person name="Naylor J."/>
            <person name="Negash T."/>
            <person name="Nguyen T."/>
            <person name="Nguyen N."/>
            <person name="Nicol R."/>
            <person name="Norbu C."/>
            <person name="Norbu N."/>
            <person name="Novod N."/>
            <person name="O'Neill B."/>
            <person name="Osman S."/>
            <person name="Markiewicz E."/>
            <person name="Oyono O.L."/>
            <person name="Patti C."/>
            <person name="Phunkhang P."/>
            <person name="Pierre F."/>
            <person name="Priest M."/>
            <person name="Raghuraman S."/>
            <person name="Rege F."/>
            <person name="Reyes R."/>
            <person name="Rise C."/>
            <person name="Rogov P."/>
            <person name="Ross K."/>
            <person name="Ryan E."/>
            <person name="Settipalli S."/>
            <person name="Shea T."/>
            <person name="Sherpa N."/>
            <person name="Shi L."/>
            <person name="Shih D."/>
            <person name="Sparrow T."/>
            <person name="Spaulding J."/>
            <person name="Stalker J."/>
            <person name="Stange-Thomann N."/>
            <person name="Stavropoulos S."/>
            <person name="Stone C."/>
            <person name="Strader C."/>
            <person name="Tesfaye S."/>
            <person name="Thomson T."/>
            <person name="Thoulutsang Y."/>
            <person name="Thoulutsang D."/>
            <person name="Topham K."/>
            <person name="Topping I."/>
            <person name="Tsamla T."/>
            <person name="Vassiliev H."/>
            <person name="Vo A."/>
            <person name="Wangchuk T."/>
            <person name="Wangdi T."/>
            <person name="Weiand M."/>
            <person name="Wilkinson J."/>
            <person name="Wilson A."/>
            <person name="Yadav S."/>
            <person name="Young G."/>
            <person name="Yu Q."/>
            <person name="Zembek L."/>
            <person name="Zhong D."/>
            <person name="Zimmer A."/>
            <person name="Zwirko Z."/>
            <person name="Jaffe D.B."/>
            <person name="Alvarez P."/>
            <person name="Brockman W."/>
            <person name="Butler J."/>
            <person name="Chin C."/>
            <person name="Gnerre S."/>
            <person name="Grabherr M."/>
            <person name="Kleber M."/>
            <person name="Mauceli E."/>
            <person name="MacCallum I."/>
        </authorList>
    </citation>
    <scope>NUCLEOTIDE SEQUENCE [LARGE SCALE GENOMIC DNA]</scope>
    <source>
        <strain evidence="2">Tucson 14030-0811.24</strain>
    </source>
</reference>
<dbReference type="AlphaFoldDB" id="B4N158"/>
<dbReference type="InParanoid" id="B4N158"/>
<dbReference type="OrthoDB" id="7833747at2759"/>